<dbReference type="EMBL" id="CP136862">
    <property type="protein sequence ID" value="WOJ89679.1"/>
    <property type="molecule type" value="Genomic_DNA"/>
</dbReference>
<dbReference type="PANTHER" id="PTHR36439:SF1">
    <property type="entry name" value="DUF1697 DOMAIN-CONTAINING PROTEIN"/>
    <property type="match status" value="1"/>
</dbReference>
<reference evidence="1 2" key="1">
    <citation type="submission" date="2023-10" db="EMBL/GenBank/DDBJ databases">
        <title>Novel methanotroph of the genus Methylocapsa from a subarctic wetland.</title>
        <authorList>
            <person name="Belova S.E."/>
            <person name="Oshkin I.Y."/>
            <person name="Miroshnikov K."/>
            <person name="Dedysh S.N."/>
        </authorList>
    </citation>
    <scope>NUCLEOTIDE SEQUENCE [LARGE SCALE GENOMIC DNA]</scope>
    <source>
        <strain evidence="1 2">RX1</strain>
    </source>
</reference>
<dbReference type="RefSeq" id="WP_407339123.1">
    <property type="nucleotide sequence ID" value="NZ_CP136862.1"/>
</dbReference>
<gene>
    <name evidence="1" type="ORF">RZS28_18160</name>
</gene>
<dbReference type="SUPFAM" id="SSF160379">
    <property type="entry name" value="SP0830-like"/>
    <property type="match status" value="1"/>
</dbReference>
<organism evidence="1 2">
    <name type="scientific">Methylocapsa polymorpha</name>
    <dbReference type="NCBI Taxonomy" id="3080828"/>
    <lineage>
        <taxon>Bacteria</taxon>
        <taxon>Pseudomonadati</taxon>
        <taxon>Pseudomonadota</taxon>
        <taxon>Alphaproteobacteria</taxon>
        <taxon>Hyphomicrobiales</taxon>
        <taxon>Beijerinckiaceae</taxon>
        <taxon>Methylocapsa</taxon>
    </lineage>
</organism>
<accession>A0ABZ0HQW2</accession>
<sequence>MTVFVALLRAINVGGTGTLPMKELSVLCTDLGLDKVRTYIQSGNVVFESRLSEEGVRQALEQSLTERIGKRIDVVVRTASELLSVLEANPFPGAQPAKVAVVFLSDAAHKGLLDNLAIPGGEEVRAGKREIYIHYPNGMGRSKLKLPSSTGVVTVRNINTVAKLVAMATA</sequence>
<dbReference type="InterPro" id="IPR012545">
    <property type="entry name" value="DUF1697"/>
</dbReference>
<evidence type="ECO:0000313" key="2">
    <source>
        <dbReference type="Proteomes" id="UP001626536"/>
    </source>
</evidence>
<evidence type="ECO:0000313" key="1">
    <source>
        <dbReference type="EMBL" id="WOJ89679.1"/>
    </source>
</evidence>
<dbReference type="Gene3D" id="3.30.70.1280">
    <property type="entry name" value="SP0830-like domains"/>
    <property type="match status" value="1"/>
</dbReference>
<dbReference type="PANTHER" id="PTHR36439">
    <property type="entry name" value="BLL4334 PROTEIN"/>
    <property type="match status" value="1"/>
</dbReference>
<dbReference type="Pfam" id="PF08002">
    <property type="entry name" value="DUF1697"/>
    <property type="match status" value="1"/>
</dbReference>
<proteinExistence type="predicted"/>
<protein>
    <submittedName>
        <fullName evidence="1">DUF1697 domain-containing protein</fullName>
    </submittedName>
</protein>
<name>A0ABZ0HQW2_9HYPH</name>
<dbReference type="Proteomes" id="UP001626536">
    <property type="component" value="Chromosome"/>
</dbReference>
<dbReference type="PIRSF" id="PIRSF008502">
    <property type="entry name" value="UCP008502"/>
    <property type="match status" value="1"/>
</dbReference>
<keyword evidence="2" id="KW-1185">Reference proteome</keyword>